<evidence type="ECO:0000256" key="6">
    <source>
        <dbReference type="ARBA" id="ARBA00022977"/>
    </source>
</evidence>
<feature type="binding site" evidence="10">
    <location>
        <position position="496"/>
    </location>
    <ligand>
        <name>[4Fe-4S] cluster</name>
        <dbReference type="ChEBI" id="CHEBI:49883"/>
        <note>4Fe-4S-S-AdoMet</note>
    </ligand>
</feature>
<evidence type="ECO:0000259" key="11">
    <source>
        <dbReference type="Pfam" id="PF13667"/>
    </source>
</evidence>
<evidence type="ECO:0000256" key="4">
    <source>
        <dbReference type="ARBA" id="ARBA00022723"/>
    </source>
</evidence>
<dbReference type="Gene3D" id="3.20.20.540">
    <property type="entry name" value="Radical SAM ThiC family, central domain"/>
    <property type="match status" value="1"/>
</dbReference>
<feature type="binding site" evidence="10">
    <location>
        <begin position="301"/>
        <end position="304"/>
    </location>
    <ligand>
        <name>substrate</name>
    </ligand>
</feature>
<keyword evidence="2 10" id="KW-0004">4Fe-4S</keyword>
<keyword evidence="3 10" id="KW-0949">S-adenosyl-L-methionine</keyword>
<protein>
    <recommendedName>
        <fullName evidence="10">Phosphomethylpyrimidine synthase</fullName>
        <ecNumber evidence="10">4.1.99.17</ecNumber>
    </recommendedName>
    <alternativeName>
        <fullName evidence="10">Hydroxymethylpyrimidine phosphate synthase</fullName>
        <shortName evidence="10">HMP-P synthase</shortName>
        <shortName evidence="10">HMP-phosphate synthase</shortName>
        <shortName evidence="10">HMPP synthase</shortName>
    </alternativeName>
    <alternativeName>
        <fullName evidence="10">Thiamine biosynthesis protein ThiC</fullName>
    </alternativeName>
</protein>
<dbReference type="InterPro" id="IPR037509">
    <property type="entry name" value="ThiC"/>
</dbReference>
<feature type="binding site" evidence="10">
    <location>
        <position position="175"/>
    </location>
    <ligand>
        <name>substrate</name>
    </ligand>
</feature>
<keyword evidence="9 10" id="KW-0456">Lyase</keyword>
<name>A0ABU1XC88_9NOCA</name>
<gene>
    <name evidence="10" type="primary">thiC</name>
    <name evidence="12" type="ORF">J2W56_001874</name>
</gene>
<evidence type="ECO:0000256" key="3">
    <source>
        <dbReference type="ARBA" id="ARBA00022691"/>
    </source>
</evidence>
<feature type="binding site" evidence="10">
    <location>
        <position position="340"/>
    </location>
    <ligand>
        <name>substrate</name>
    </ligand>
</feature>
<evidence type="ECO:0000256" key="7">
    <source>
        <dbReference type="ARBA" id="ARBA00023004"/>
    </source>
</evidence>
<dbReference type="RefSeq" id="WP_063012984.1">
    <property type="nucleotide sequence ID" value="NZ_JAVDWW010000002.1"/>
</dbReference>
<reference evidence="12 13" key="1">
    <citation type="submission" date="2023-07" db="EMBL/GenBank/DDBJ databases">
        <title>Sorghum-associated microbial communities from plants grown in Nebraska, USA.</title>
        <authorList>
            <person name="Schachtman D."/>
        </authorList>
    </citation>
    <scope>NUCLEOTIDE SEQUENCE [LARGE SCALE GENOMIC DNA]</scope>
    <source>
        <strain evidence="12 13">4272</strain>
    </source>
</reference>
<feature type="binding site" evidence="10">
    <location>
        <position position="146"/>
    </location>
    <ligand>
        <name>substrate</name>
    </ligand>
</feature>
<keyword evidence="13" id="KW-1185">Reference proteome</keyword>
<keyword evidence="5 10" id="KW-0862">Zinc</keyword>
<dbReference type="Pfam" id="PF01964">
    <property type="entry name" value="ThiC_Rad_SAM"/>
    <property type="match status" value="1"/>
</dbReference>
<keyword evidence="8 10" id="KW-0411">Iron-sulfur</keyword>
<comment type="cofactor">
    <cofactor evidence="10">
        <name>[4Fe-4S] cluster</name>
        <dbReference type="ChEBI" id="CHEBI:49883"/>
    </cofactor>
    <text evidence="10">Binds 1 [4Fe-4S] cluster per subunit. The cluster is coordinated with 3 cysteines and an exchangeable S-adenosyl-L-methionine.</text>
</comment>
<evidence type="ECO:0000313" key="12">
    <source>
        <dbReference type="EMBL" id="MDR7168155.1"/>
    </source>
</evidence>
<feature type="domain" description="ThiC-associated" evidence="11">
    <location>
        <begin position="11"/>
        <end position="74"/>
    </location>
</feature>
<evidence type="ECO:0000256" key="9">
    <source>
        <dbReference type="ARBA" id="ARBA00023239"/>
    </source>
</evidence>
<keyword evidence="7 10" id="KW-0408">Iron</keyword>
<sequence length="543" mass="59300">MSSNHVTTGPIAGSAKHYEQIDADGTTLRIPVRRINLTNGEHFDVYDTSGPYTDDSATIDLEAGLPKLRAGWTQPDVPGPRTQLAWARAGAITAEMRYIAAREGVSPELVRDEVAAGRAVIPANHNHPECEPMIIGKKFAVKINANIGNSAVTSSIAEEVEKMVWATRWGADTIMDLSTGKNIHETREWILRNSPVPVGTVPIYQALEKVNGDPTQLTWEIYRDTVIEQAEQGVDYMTVHAGVLLRYVPLTAKRVTGIVSRGGSIMAAWCLAHHQESFLYTNFAELCEILAKYDITFSLGDGLRPGSIADANDEAQFAELRTLGELTKIAKSHGVQVMIEGPGHVPMHKIVENVRLEEELCEEAPFYTLGPLATDIAPAYDHITSAIGAAIIAQAGTAMLCYVTPKEHLGLPNRDDVKTGVITYKIAAHSADLAKGHPRAQERDDALSKARFEFRWHDQFALSLDPDTAREYHDETLPAEPAKTAHFCSMCGPKFCSMRISADVREYAEKQGLTDVEAIEAGMAEKSAEFAEAGGKVYLPVVS</sequence>
<evidence type="ECO:0000256" key="1">
    <source>
        <dbReference type="ARBA" id="ARBA00003175"/>
    </source>
</evidence>
<feature type="binding site" evidence="10">
    <location>
        <position position="367"/>
    </location>
    <ligand>
        <name>substrate</name>
    </ligand>
</feature>
<feature type="binding site" evidence="10">
    <location>
        <position position="488"/>
    </location>
    <ligand>
        <name>[4Fe-4S] cluster</name>
        <dbReference type="ChEBI" id="CHEBI:49883"/>
        <note>4Fe-4S-S-AdoMet</note>
    </ligand>
</feature>
<evidence type="ECO:0000256" key="5">
    <source>
        <dbReference type="ARBA" id="ARBA00022833"/>
    </source>
</evidence>
<dbReference type="HAMAP" id="MF_00089">
    <property type="entry name" value="ThiC"/>
    <property type="match status" value="1"/>
</dbReference>
<keyword evidence="4 10" id="KW-0479">Metal-binding</keyword>
<dbReference type="NCBIfam" id="TIGR00190">
    <property type="entry name" value="thiC"/>
    <property type="match status" value="1"/>
</dbReference>
<evidence type="ECO:0000256" key="2">
    <source>
        <dbReference type="ARBA" id="ARBA00022485"/>
    </source>
</evidence>
<feature type="binding site" evidence="10">
    <location>
        <position position="240"/>
    </location>
    <ligand>
        <name>substrate</name>
    </ligand>
</feature>
<comment type="pathway">
    <text evidence="10">Cofactor biosynthesis; thiamine diphosphate biosynthesis.</text>
</comment>
<organism evidence="12 13">
    <name type="scientific">Nocardia kruczakiae</name>
    <dbReference type="NCBI Taxonomy" id="261477"/>
    <lineage>
        <taxon>Bacteria</taxon>
        <taxon>Bacillati</taxon>
        <taxon>Actinomycetota</taxon>
        <taxon>Actinomycetes</taxon>
        <taxon>Mycobacteriales</taxon>
        <taxon>Nocardiaceae</taxon>
        <taxon>Nocardia</taxon>
    </lineage>
</organism>
<dbReference type="SFLD" id="SFLDF00407">
    <property type="entry name" value="phosphomethylpyrimidine_syntha"/>
    <property type="match status" value="1"/>
</dbReference>
<dbReference type="InterPro" id="IPR025747">
    <property type="entry name" value="ThiC-associated_dom"/>
</dbReference>
<evidence type="ECO:0000256" key="8">
    <source>
        <dbReference type="ARBA" id="ARBA00023014"/>
    </source>
</evidence>
<comment type="caution">
    <text evidence="12">The sequence shown here is derived from an EMBL/GenBank/DDBJ whole genome shotgun (WGS) entry which is preliminary data.</text>
</comment>
<dbReference type="EMBL" id="JAVDWW010000002">
    <property type="protein sequence ID" value="MDR7168155.1"/>
    <property type="molecule type" value="Genomic_DNA"/>
</dbReference>
<dbReference type="InterPro" id="IPR038521">
    <property type="entry name" value="ThiC/Bza_core_dom"/>
</dbReference>
<dbReference type="EC" id="4.1.99.17" evidence="10"/>
<dbReference type="Gene3D" id="6.10.250.620">
    <property type="match status" value="1"/>
</dbReference>
<dbReference type="PANTHER" id="PTHR30557:SF1">
    <property type="entry name" value="PHOSPHOMETHYLPYRIMIDINE SYNTHASE, CHLOROPLASTIC"/>
    <property type="match status" value="1"/>
</dbReference>
<feature type="binding site" evidence="10">
    <location>
        <position position="204"/>
    </location>
    <ligand>
        <name>substrate</name>
    </ligand>
</feature>
<dbReference type="NCBIfam" id="NF006763">
    <property type="entry name" value="PRK09284.1"/>
    <property type="match status" value="1"/>
</dbReference>
<feature type="binding site" evidence="10">
    <location>
        <position position="344"/>
    </location>
    <ligand>
        <name>Zn(2+)</name>
        <dbReference type="ChEBI" id="CHEBI:29105"/>
    </ligand>
</feature>
<feature type="binding site" evidence="10">
    <location>
        <position position="491"/>
    </location>
    <ligand>
        <name>[4Fe-4S] cluster</name>
        <dbReference type="ChEBI" id="CHEBI:49883"/>
        <note>4Fe-4S-S-AdoMet</note>
    </ligand>
</feature>
<proteinExistence type="inferred from homology"/>
<dbReference type="Pfam" id="PF13667">
    <property type="entry name" value="ThiC-associated"/>
    <property type="match status" value="1"/>
</dbReference>
<dbReference type="PANTHER" id="PTHR30557">
    <property type="entry name" value="THIAMINE BIOSYNTHESIS PROTEIN THIC"/>
    <property type="match status" value="1"/>
</dbReference>
<dbReference type="NCBIfam" id="NF009895">
    <property type="entry name" value="PRK13352.1"/>
    <property type="match status" value="1"/>
</dbReference>
<dbReference type="InterPro" id="IPR002817">
    <property type="entry name" value="ThiC/BzaA/B"/>
</dbReference>
<dbReference type="SFLD" id="SFLDS00113">
    <property type="entry name" value="Radical_SAM_Phosphomethylpyrim"/>
    <property type="match status" value="1"/>
</dbReference>
<accession>A0ABU1XC88</accession>
<dbReference type="SFLD" id="SFLDG01114">
    <property type="entry name" value="phosphomethylpyrimidine_syntha"/>
    <property type="match status" value="1"/>
</dbReference>
<dbReference type="Proteomes" id="UP001251217">
    <property type="component" value="Unassembled WGS sequence"/>
</dbReference>
<keyword evidence="6 10" id="KW-0784">Thiamine biosynthesis</keyword>
<comment type="catalytic activity">
    <reaction evidence="10">
        <text>5-amino-1-(5-phospho-beta-D-ribosyl)imidazole + S-adenosyl-L-methionine = 4-amino-2-methyl-5-(phosphooxymethyl)pyrimidine + CO + 5'-deoxyadenosine + formate + L-methionine + 3 H(+)</text>
        <dbReference type="Rhea" id="RHEA:24840"/>
        <dbReference type="ChEBI" id="CHEBI:15378"/>
        <dbReference type="ChEBI" id="CHEBI:15740"/>
        <dbReference type="ChEBI" id="CHEBI:17245"/>
        <dbReference type="ChEBI" id="CHEBI:17319"/>
        <dbReference type="ChEBI" id="CHEBI:57844"/>
        <dbReference type="ChEBI" id="CHEBI:58354"/>
        <dbReference type="ChEBI" id="CHEBI:59789"/>
        <dbReference type="ChEBI" id="CHEBI:137981"/>
        <dbReference type="EC" id="4.1.99.17"/>
    </reaction>
</comment>
<dbReference type="GO" id="GO:0070284">
    <property type="term" value="F:phosphomethylpyrimidine synthase activity"/>
    <property type="evidence" value="ECO:0007669"/>
    <property type="project" value="UniProtKB-EC"/>
</dbReference>
<feature type="binding site" evidence="10">
    <location>
        <position position="408"/>
    </location>
    <ligand>
        <name>Zn(2+)</name>
        <dbReference type="ChEBI" id="CHEBI:29105"/>
    </ligand>
</feature>
<comment type="function">
    <text evidence="1 10">Catalyzes the synthesis of the hydroxymethylpyrimidine phosphate (HMP-P) moiety of thiamine from aminoimidazole ribotide (AIR) in a radical S-adenosyl-L-methionine (SAM)-dependent reaction.</text>
</comment>
<evidence type="ECO:0000313" key="13">
    <source>
        <dbReference type="Proteomes" id="UP001251217"/>
    </source>
</evidence>
<feature type="binding site" evidence="10">
    <location>
        <begin position="260"/>
        <end position="262"/>
    </location>
    <ligand>
        <name>substrate</name>
    </ligand>
</feature>
<comment type="similarity">
    <text evidence="10">Belongs to the ThiC family.</text>
</comment>
<evidence type="ECO:0000256" key="10">
    <source>
        <dbReference type="HAMAP-Rule" id="MF_00089"/>
    </source>
</evidence>